<keyword evidence="1" id="KW-0472">Membrane</keyword>
<dbReference type="Pfam" id="PF10066">
    <property type="entry name" value="DUF2304"/>
    <property type="match status" value="1"/>
</dbReference>
<reference evidence="3" key="1">
    <citation type="journal article" date="2019" name="Int. J. Syst. Evol. Microbiol.">
        <title>The Global Catalogue of Microorganisms (GCM) 10K type strain sequencing project: providing services to taxonomists for standard genome sequencing and annotation.</title>
        <authorList>
            <consortium name="The Broad Institute Genomics Platform"/>
            <consortium name="The Broad Institute Genome Sequencing Center for Infectious Disease"/>
            <person name="Wu L."/>
            <person name="Ma J."/>
        </authorList>
    </citation>
    <scope>NUCLEOTIDE SEQUENCE [LARGE SCALE GENOMIC DNA]</scope>
    <source>
        <strain evidence="3">CCUG 62114</strain>
    </source>
</reference>
<gene>
    <name evidence="2" type="ORF">ACFQ1O_13670</name>
</gene>
<dbReference type="Proteomes" id="UP001596997">
    <property type="component" value="Unassembled WGS sequence"/>
</dbReference>
<evidence type="ECO:0000256" key="1">
    <source>
        <dbReference type="SAM" id="Phobius"/>
    </source>
</evidence>
<keyword evidence="3" id="KW-1185">Reference proteome</keyword>
<organism evidence="2 3">
    <name type="scientific">Pseudofulvibacter geojedonensis</name>
    <dbReference type="NCBI Taxonomy" id="1123758"/>
    <lineage>
        <taxon>Bacteria</taxon>
        <taxon>Pseudomonadati</taxon>
        <taxon>Bacteroidota</taxon>
        <taxon>Flavobacteriia</taxon>
        <taxon>Flavobacteriales</taxon>
        <taxon>Flavobacteriaceae</taxon>
        <taxon>Pseudofulvibacter</taxon>
    </lineage>
</organism>
<proteinExistence type="predicted"/>
<evidence type="ECO:0000313" key="3">
    <source>
        <dbReference type="Proteomes" id="UP001596997"/>
    </source>
</evidence>
<name>A0ABW3I697_9FLAO</name>
<comment type="caution">
    <text evidence="2">The sequence shown here is derived from an EMBL/GenBank/DDBJ whole genome shotgun (WGS) entry which is preliminary data.</text>
</comment>
<keyword evidence="1" id="KW-0812">Transmembrane</keyword>
<accession>A0ABW3I697</accession>
<dbReference type="RefSeq" id="WP_377716836.1">
    <property type="nucleotide sequence ID" value="NZ_JBHTJM010000010.1"/>
</dbReference>
<protein>
    <submittedName>
        <fullName evidence="2">DUF2304 domain-containing protein</fullName>
    </submittedName>
</protein>
<sequence length="114" mass="13218">MITVFSIFFSVLFCFLVFFLIYKGKLKEQYAILWIVLSGVMIFFSFFRDSIGFLADFFEVHYAPSLLFILAFVILLLILIQMSVVVSLLKENIKTLTQEIGLLKKELSKKKDGE</sequence>
<dbReference type="EMBL" id="JBHTJM010000010">
    <property type="protein sequence ID" value="MFD0965060.1"/>
    <property type="molecule type" value="Genomic_DNA"/>
</dbReference>
<feature type="transmembrane region" description="Helical" evidence="1">
    <location>
        <begin position="67"/>
        <end position="89"/>
    </location>
</feature>
<feature type="transmembrane region" description="Helical" evidence="1">
    <location>
        <begin position="29"/>
        <end position="47"/>
    </location>
</feature>
<keyword evidence="1" id="KW-1133">Transmembrane helix</keyword>
<dbReference type="InterPro" id="IPR019277">
    <property type="entry name" value="DUF2304"/>
</dbReference>
<evidence type="ECO:0000313" key="2">
    <source>
        <dbReference type="EMBL" id="MFD0965060.1"/>
    </source>
</evidence>
<feature type="transmembrane region" description="Helical" evidence="1">
    <location>
        <begin position="6"/>
        <end position="22"/>
    </location>
</feature>